<keyword evidence="2" id="KW-1133">Transmembrane helix</keyword>
<feature type="transmembrane region" description="Helical" evidence="2">
    <location>
        <begin position="168"/>
        <end position="186"/>
    </location>
</feature>
<dbReference type="EMBL" id="MCOK01000001">
    <property type="protein sequence ID" value="OOC56450.1"/>
    <property type="molecule type" value="Genomic_DNA"/>
</dbReference>
<feature type="transmembrane region" description="Helical" evidence="2">
    <location>
        <begin position="87"/>
        <end position="108"/>
    </location>
</feature>
<comment type="caution">
    <text evidence="3">The sequence shown here is derived from an EMBL/GenBank/DDBJ whole genome shotgun (WGS) entry which is preliminary data.</text>
</comment>
<dbReference type="OrthoDB" id="147125at2"/>
<proteinExistence type="predicted"/>
<dbReference type="STRING" id="501010.NOSIN_23625"/>
<keyword evidence="4" id="KW-1185">Reference proteome</keyword>
<feature type="transmembrane region" description="Helical" evidence="2">
    <location>
        <begin position="23"/>
        <end position="41"/>
    </location>
</feature>
<accession>A0A1V3C7S6</accession>
<dbReference type="Proteomes" id="UP000189004">
    <property type="component" value="Unassembled WGS sequence"/>
</dbReference>
<evidence type="ECO:0000313" key="3">
    <source>
        <dbReference type="EMBL" id="OOC56450.1"/>
    </source>
</evidence>
<dbReference type="InterPro" id="IPR013416">
    <property type="entry name" value="CHP02587_IM"/>
</dbReference>
<feature type="transmembrane region" description="Helical" evidence="2">
    <location>
        <begin position="198"/>
        <end position="222"/>
    </location>
</feature>
<keyword evidence="2" id="KW-0472">Membrane</keyword>
<feature type="transmembrane region" description="Helical" evidence="2">
    <location>
        <begin position="272"/>
        <end position="293"/>
    </location>
</feature>
<evidence type="ECO:0008006" key="5">
    <source>
        <dbReference type="Google" id="ProtNLM"/>
    </source>
</evidence>
<gene>
    <name evidence="3" type="ORF">NOSIN_23625</name>
</gene>
<keyword evidence="2" id="KW-0812">Transmembrane</keyword>
<sequence>MTGSRRAAGEGTRQEWREAGRDVARAVSGGMVVGIPLLYTMESWWAGANVSPPYLLAGLLACLVPVFLLVFVTGFWSRPPNHLGGTVMQTVQAVGISYAVAGVVLFALARVTWSMPLADAVGRLTYEAIPFALGAGLASTMVGGSSSREPQDQENGHRHSRAEATVKDIGITAVGAVVIGMAIAPTDEIPLLVAGVGGIRLLAVIALSLVVSYMIVFASGFLDERKRRAQRGVLQHPVTETVTAYLVSLLVSAVLLALFQNLALDAPLEETVARIVVLGFPAAIGGSAGRLVVG</sequence>
<dbReference type="NCBIfam" id="TIGR02587">
    <property type="entry name" value="TIGR02587 family membrane protein"/>
    <property type="match status" value="1"/>
</dbReference>
<feature type="region of interest" description="Disordered" evidence="1">
    <location>
        <begin position="142"/>
        <end position="161"/>
    </location>
</feature>
<dbReference type="RefSeq" id="WP_077692894.1">
    <property type="nucleotide sequence ID" value="NZ_MCOK01000001.1"/>
</dbReference>
<feature type="compositionally biased region" description="Basic and acidic residues" evidence="1">
    <location>
        <begin position="149"/>
        <end position="161"/>
    </location>
</feature>
<protein>
    <recommendedName>
        <fullName evidence="5">TIGR02587 family membrane protein</fullName>
    </recommendedName>
</protein>
<feature type="transmembrane region" description="Helical" evidence="2">
    <location>
        <begin position="53"/>
        <end position="75"/>
    </location>
</feature>
<organism evidence="3 4">
    <name type="scientific">Nocardiopsis sinuspersici</name>
    <dbReference type="NCBI Taxonomy" id="501010"/>
    <lineage>
        <taxon>Bacteria</taxon>
        <taxon>Bacillati</taxon>
        <taxon>Actinomycetota</taxon>
        <taxon>Actinomycetes</taxon>
        <taxon>Streptosporangiales</taxon>
        <taxon>Nocardiopsidaceae</taxon>
        <taxon>Nocardiopsis</taxon>
    </lineage>
</organism>
<evidence type="ECO:0000256" key="2">
    <source>
        <dbReference type="SAM" id="Phobius"/>
    </source>
</evidence>
<dbReference type="InterPro" id="IPR024464">
    <property type="entry name" value="DUF2391"/>
</dbReference>
<reference evidence="4" key="1">
    <citation type="submission" date="2016-08" db="EMBL/GenBank/DDBJ databases">
        <authorList>
            <person name="Tokovenko B."/>
            <person name="Kalinowski J."/>
        </authorList>
    </citation>
    <scope>NUCLEOTIDE SEQUENCE [LARGE SCALE GENOMIC DNA]</scope>
    <source>
        <strain evidence="4">UTMC102</strain>
    </source>
</reference>
<dbReference type="Pfam" id="PF09622">
    <property type="entry name" value="DUF2391"/>
    <property type="match status" value="1"/>
</dbReference>
<name>A0A1V3C7S6_9ACTN</name>
<feature type="transmembrane region" description="Helical" evidence="2">
    <location>
        <begin position="128"/>
        <end position="147"/>
    </location>
</feature>
<feature type="transmembrane region" description="Helical" evidence="2">
    <location>
        <begin position="242"/>
        <end position="260"/>
    </location>
</feature>
<evidence type="ECO:0000313" key="4">
    <source>
        <dbReference type="Proteomes" id="UP000189004"/>
    </source>
</evidence>
<dbReference type="AlphaFoldDB" id="A0A1V3C7S6"/>
<evidence type="ECO:0000256" key="1">
    <source>
        <dbReference type="SAM" id="MobiDB-lite"/>
    </source>
</evidence>